<feature type="transmembrane region" description="Helical" evidence="1">
    <location>
        <begin position="92"/>
        <end position="110"/>
    </location>
</feature>
<evidence type="ECO:0000313" key="4">
    <source>
        <dbReference type="Proteomes" id="UP000466445"/>
    </source>
</evidence>
<evidence type="ECO:0000256" key="1">
    <source>
        <dbReference type="SAM" id="Phobius"/>
    </source>
</evidence>
<evidence type="ECO:0000313" key="3">
    <source>
        <dbReference type="EMBL" id="BBY59813.1"/>
    </source>
</evidence>
<feature type="transmembrane region" description="Helical" evidence="1">
    <location>
        <begin position="185"/>
        <end position="203"/>
    </location>
</feature>
<sequence>MKSAPSLAQAFDPRNNALNSWRLALATGVILWHSWPLTGHTMSFSPALRLLGEGFVDGFFAISGFLITWSWFRHPRLRDYFVARALRILPGLWICLIVVAFVIAPIAVAIQHGSVSKLLLSRAPFDYVLRNGLVVIQAQSDIGGTPSEIPWPGSWNGSLWTLQFEVLCYFTVAVLGATTLLRRRWVIPVLWAVALFFSIQLPSLTDLQPQPTPAPLDFATSLLIEESNLARLFLMFFSGALIYHFRNVIPARWSLVALSVVLVLGASVMSNYRLIGAVPLAYALLASGALIRSKRLNLRTDLSYGVYIYAFPVQQLLVICGLFVLNPFVFATIAAIVTLPLAALSWFLVEKRALSWKSRLTQRDTAPPAEPRPG</sequence>
<accession>A0A7I7SSU9</accession>
<dbReference type="PANTHER" id="PTHR23028">
    <property type="entry name" value="ACETYLTRANSFERASE"/>
    <property type="match status" value="1"/>
</dbReference>
<dbReference type="EMBL" id="AP022595">
    <property type="protein sequence ID" value="BBY59813.1"/>
    <property type="molecule type" value="Genomic_DNA"/>
</dbReference>
<dbReference type="Pfam" id="PF01757">
    <property type="entry name" value="Acyl_transf_3"/>
    <property type="match status" value="1"/>
</dbReference>
<evidence type="ECO:0000259" key="2">
    <source>
        <dbReference type="Pfam" id="PF01757"/>
    </source>
</evidence>
<feature type="transmembrane region" description="Helical" evidence="1">
    <location>
        <begin position="50"/>
        <end position="72"/>
    </location>
</feature>
<gene>
    <name evidence="3" type="ORF">MSAR_29490</name>
</gene>
<dbReference type="KEGG" id="msar:MSAR_29490"/>
<dbReference type="PANTHER" id="PTHR23028:SF53">
    <property type="entry name" value="ACYL_TRANSF_3 DOMAIN-CONTAINING PROTEIN"/>
    <property type="match status" value="1"/>
</dbReference>
<dbReference type="GO" id="GO:0016020">
    <property type="term" value="C:membrane"/>
    <property type="evidence" value="ECO:0007669"/>
    <property type="project" value="TreeGrafter"/>
</dbReference>
<keyword evidence="3" id="KW-0808">Transferase</keyword>
<proteinExistence type="predicted"/>
<organism evidence="3 4">
    <name type="scientific">Mycolicibacterium sarraceniae</name>
    <dbReference type="NCBI Taxonomy" id="1534348"/>
    <lineage>
        <taxon>Bacteria</taxon>
        <taxon>Bacillati</taxon>
        <taxon>Actinomycetota</taxon>
        <taxon>Actinomycetes</taxon>
        <taxon>Mycobacteriales</taxon>
        <taxon>Mycobacteriaceae</taxon>
        <taxon>Mycolicibacterium</taxon>
    </lineage>
</organism>
<keyword evidence="3" id="KW-0012">Acyltransferase</keyword>
<dbReference type="AlphaFoldDB" id="A0A7I7SSU9"/>
<feature type="transmembrane region" description="Helical" evidence="1">
    <location>
        <begin position="21"/>
        <end position="38"/>
    </location>
</feature>
<dbReference type="InterPro" id="IPR002656">
    <property type="entry name" value="Acyl_transf_3_dom"/>
</dbReference>
<protein>
    <submittedName>
        <fullName evidence="3">Acyltransferase</fullName>
    </submittedName>
</protein>
<keyword evidence="1" id="KW-1133">Transmembrane helix</keyword>
<dbReference type="GO" id="GO:0016747">
    <property type="term" value="F:acyltransferase activity, transferring groups other than amino-acyl groups"/>
    <property type="evidence" value="ECO:0007669"/>
    <property type="project" value="InterPro"/>
</dbReference>
<dbReference type="Proteomes" id="UP000466445">
    <property type="component" value="Chromosome"/>
</dbReference>
<feature type="transmembrane region" description="Helical" evidence="1">
    <location>
        <begin position="274"/>
        <end position="292"/>
    </location>
</feature>
<keyword evidence="4" id="KW-1185">Reference proteome</keyword>
<feature type="transmembrane region" description="Helical" evidence="1">
    <location>
        <begin position="252"/>
        <end position="268"/>
    </location>
</feature>
<reference evidence="3 4" key="1">
    <citation type="journal article" date="2019" name="Emerg. Microbes Infect.">
        <title>Comprehensive subspecies identification of 175 nontuberculous mycobacteria species based on 7547 genomic profiles.</title>
        <authorList>
            <person name="Matsumoto Y."/>
            <person name="Kinjo T."/>
            <person name="Motooka D."/>
            <person name="Nabeya D."/>
            <person name="Jung N."/>
            <person name="Uechi K."/>
            <person name="Horii T."/>
            <person name="Iida T."/>
            <person name="Fujita J."/>
            <person name="Nakamura S."/>
        </authorList>
    </citation>
    <scope>NUCLEOTIDE SEQUENCE [LARGE SCALE GENOMIC DNA]</scope>
    <source>
        <strain evidence="3 4">JCM 30395</strain>
    </source>
</reference>
<feature type="transmembrane region" description="Helical" evidence="1">
    <location>
        <begin position="160"/>
        <end position="178"/>
    </location>
</feature>
<feature type="transmembrane region" description="Helical" evidence="1">
    <location>
        <begin position="228"/>
        <end position="245"/>
    </location>
</feature>
<feature type="transmembrane region" description="Helical" evidence="1">
    <location>
        <begin position="330"/>
        <end position="349"/>
    </location>
</feature>
<feature type="domain" description="Acyltransferase 3" evidence="2">
    <location>
        <begin position="16"/>
        <end position="344"/>
    </location>
</feature>
<feature type="transmembrane region" description="Helical" evidence="1">
    <location>
        <begin position="304"/>
        <end position="324"/>
    </location>
</feature>
<dbReference type="InterPro" id="IPR050879">
    <property type="entry name" value="Acyltransferase_3"/>
</dbReference>
<dbReference type="GO" id="GO:0000271">
    <property type="term" value="P:polysaccharide biosynthetic process"/>
    <property type="evidence" value="ECO:0007669"/>
    <property type="project" value="TreeGrafter"/>
</dbReference>
<keyword evidence="1" id="KW-0472">Membrane</keyword>
<name>A0A7I7SSU9_9MYCO</name>
<keyword evidence="1" id="KW-0812">Transmembrane</keyword>